<evidence type="ECO:0000313" key="4">
    <source>
        <dbReference type="Proteomes" id="UP000660745"/>
    </source>
</evidence>
<organism evidence="3 4">
    <name type="scientific">Nonomuraea glycinis</name>
    <dbReference type="NCBI Taxonomy" id="2047744"/>
    <lineage>
        <taxon>Bacteria</taxon>
        <taxon>Bacillati</taxon>
        <taxon>Actinomycetota</taxon>
        <taxon>Actinomycetes</taxon>
        <taxon>Streptosporangiales</taxon>
        <taxon>Streptosporangiaceae</taxon>
        <taxon>Nonomuraea</taxon>
    </lineage>
</organism>
<feature type="domain" description="ClpX-type ZB" evidence="2">
    <location>
        <begin position="1"/>
        <end position="54"/>
    </location>
</feature>
<dbReference type="Proteomes" id="UP000660745">
    <property type="component" value="Unassembled WGS sequence"/>
</dbReference>
<keyword evidence="1" id="KW-0143">Chaperone</keyword>
<dbReference type="Gene3D" id="6.20.220.10">
    <property type="entry name" value="ClpX chaperone, C4-type zinc finger domain"/>
    <property type="match status" value="1"/>
</dbReference>
<protein>
    <recommendedName>
        <fullName evidence="2">ClpX-type ZB domain-containing protein</fullName>
    </recommendedName>
</protein>
<reference evidence="3" key="2">
    <citation type="submission" date="2020-09" db="EMBL/GenBank/DDBJ databases">
        <authorList>
            <person name="Sun Q."/>
            <person name="Zhou Y."/>
        </authorList>
    </citation>
    <scope>NUCLEOTIDE SEQUENCE</scope>
    <source>
        <strain evidence="3">CGMCC 4.7430</strain>
    </source>
</reference>
<name>A0A918A648_9ACTN</name>
<feature type="binding site" evidence="1">
    <location>
        <position position="38"/>
    </location>
    <ligand>
        <name>Zn(2+)</name>
        <dbReference type="ChEBI" id="CHEBI:29105"/>
    </ligand>
</feature>
<gene>
    <name evidence="3" type="ORF">GCM10012278_40890</name>
</gene>
<dbReference type="InterPro" id="IPR038366">
    <property type="entry name" value="Znf_CppX_C4_sf"/>
</dbReference>
<accession>A0A918A648</accession>
<feature type="binding site" evidence="1">
    <location>
        <position position="13"/>
    </location>
    <ligand>
        <name>Zn(2+)</name>
        <dbReference type="ChEBI" id="CHEBI:29105"/>
    </ligand>
</feature>
<dbReference type="GO" id="GO:0006457">
    <property type="term" value="P:protein folding"/>
    <property type="evidence" value="ECO:0007669"/>
    <property type="project" value="UniProtKB-UniRule"/>
</dbReference>
<dbReference type="SUPFAM" id="SSF57716">
    <property type="entry name" value="Glucocorticoid receptor-like (DNA-binding domain)"/>
    <property type="match status" value="1"/>
</dbReference>
<feature type="binding site" evidence="1">
    <location>
        <position position="16"/>
    </location>
    <ligand>
        <name>Zn(2+)</name>
        <dbReference type="ChEBI" id="CHEBI:29105"/>
    </ligand>
</feature>
<dbReference type="SMART" id="SM00994">
    <property type="entry name" value="zf-C4_ClpX"/>
    <property type="match status" value="1"/>
</dbReference>
<dbReference type="GO" id="GO:0051082">
    <property type="term" value="F:unfolded protein binding"/>
    <property type="evidence" value="ECO:0007669"/>
    <property type="project" value="UniProtKB-UniRule"/>
</dbReference>
<dbReference type="InterPro" id="IPR059188">
    <property type="entry name" value="Znf_CLPX-like"/>
</dbReference>
<dbReference type="PROSITE" id="PS51902">
    <property type="entry name" value="CLPX_ZB"/>
    <property type="match status" value="1"/>
</dbReference>
<comment type="similarity">
    <text evidence="1">Belongs to the ClpX chaperone family.</text>
</comment>
<sequence>MPAPSMTEQQIHCSFCGKSKDHVAKVIAGAGVHICNECVGLCTEILGTPAESSTDAEIPWPDKMTGEEILEFLPRVAAVSAQVEDNLRVWVTRARDRGVTWARIGAALGMTRQSAWERFSGED</sequence>
<dbReference type="EMBL" id="BMNK01000006">
    <property type="protein sequence ID" value="GGP08584.1"/>
    <property type="molecule type" value="Genomic_DNA"/>
</dbReference>
<dbReference type="Pfam" id="PF06689">
    <property type="entry name" value="zf-C4_ClpX"/>
    <property type="match status" value="1"/>
</dbReference>
<evidence type="ECO:0000313" key="3">
    <source>
        <dbReference type="EMBL" id="GGP08584.1"/>
    </source>
</evidence>
<keyword evidence="4" id="KW-1185">Reference proteome</keyword>
<dbReference type="RefSeq" id="WP_372462266.1">
    <property type="nucleotide sequence ID" value="NZ_BMNK01000006.1"/>
</dbReference>
<dbReference type="GO" id="GO:0046983">
    <property type="term" value="F:protein dimerization activity"/>
    <property type="evidence" value="ECO:0007669"/>
    <property type="project" value="UniProtKB-UniRule"/>
</dbReference>
<dbReference type="GO" id="GO:0008270">
    <property type="term" value="F:zinc ion binding"/>
    <property type="evidence" value="ECO:0007669"/>
    <property type="project" value="UniProtKB-UniRule"/>
</dbReference>
<feature type="binding site" evidence="1">
    <location>
        <position position="35"/>
    </location>
    <ligand>
        <name>Zn(2+)</name>
        <dbReference type="ChEBI" id="CHEBI:29105"/>
    </ligand>
</feature>
<comment type="caution">
    <text evidence="3">The sequence shown here is derived from an EMBL/GenBank/DDBJ whole genome shotgun (WGS) entry which is preliminary data.</text>
</comment>
<evidence type="ECO:0000259" key="2">
    <source>
        <dbReference type="PROSITE" id="PS51902"/>
    </source>
</evidence>
<keyword evidence="1" id="KW-0479">Metal-binding</keyword>
<reference evidence="3" key="1">
    <citation type="journal article" date="2014" name="Int. J. Syst. Evol. Microbiol.">
        <title>Complete genome sequence of Corynebacterium casei LMG S-19264T (=DSM 44701T), isolated from a smear-ripened cheese.</title>
        <authorList>
            <consortium name="US DOE Joint Genome Institute (JGI-PGF)"/>
            <person name="Walter F."/>
            <person name="Albersmeier A."/>
            <person name="Kalinowski J."/>
            <person name="Ruckert C."/>
        </authorList>
    </citation>
    <scope>NUCLEOTIDE SEQUENCE</scope>
    <source>
        <strain evidence="3">CGMCC 4.7430</strain>
    </source>
</reference>
<evidence type="ECO:0000256" key="1">
    <source>
        <dbReference type="PROSITE-ProRule" id="PRU01250"/>
    </source>
</evidence>
<dbReference type="AlphaFoldDB" id="A0A918A648"/>
<keyword evidence="1" id="KW-0862">Zinc</keyword>
<proteinExistence type="inferred from homology"/>
<dbReference type="InterPro" id="IPR010603">
    <property type="entry name" value="Znf_CppX_C4"/>
</dbReference>